<protein>
    <submittedName>
        <fullName evidence="17">TonB-dependent receptor</fullName>
    </submittedName>
</protein>
<reference evidence="18" key="1">
    <citation type="submission" date="2017-05" db="EMBL/GenBank/DDBJ databases">
        <authorList>
            <person name="Lin X."/>
        </authorList>
    </citation>
    <scope>NUCLEOTIDE SEQUENCE [LARGE SCALE GENOMIC DNA]</scope>
    <source>
        <strain evidence="18">JLT2012</strain>
    </source>
</reference>
<dbReference type="InterPro" id="IPR039426">
    <property type="entry name" value="TonB-dep_rcpt-like"/>
</dbReference>
<keyword evidence="5 11" id="KW-0812">Transmembrane</keyword>
<dbReference type="Pfam" id="PF07715">
    <property type="entry name" value="Plug"/>
    <property type="match status" value="1"/>
</dbReference>
<sequence>MNFRAILFAGAAASALLEMSPATAQAMDPADSSVTTPQAPTAETSRPATDVIIITATRREQALTDVPIAINAVSEEELQNSGTNDIRELNQLAPSLLVSSTGSEANTSARIRGIGTVGDNAGLESSVAIFVDGVYRSRTGVGMNELGEVDRVEVLRGPQGTLFGRNASAGLIHVITREPEFISRGYAYGHYGNYDYWRGEAGFTGPLSDTVAAKIEGVYETRDGFYYDETNDTDVNTRDRYLVRGQLLFEPNDALSVRLIGDYSRREEACCAAVYATDAIAPGNTALLDPANNSTVAILQAVTGTTLDQFYPSRDDSFERDIALSPGRGFEGTTEDYGASLQIEWGLGAADVTSIAAYREYSNAQGADADYGRADLLFVPSEGRDGRQFETFSQEVRVQGTAFDDRLDWLVGGYYSDETLGTGSGLKFGDDYGPFSACLVAFGISAQLAQPGAPGCLSPIGQFVLGQSSPATAQGLNLLSQVRNVGDEGTRYLQNSESFAVFTHNIFALTDSLDLTLGLRWTKEDKTLDVDFDNSNTICPQVRAIPGVSPGIVTLACLGNSSSELNGITLNDDIDDDEITGTASLSWKPTEEVLVYGSFSTGYKAGGFNLDRGALGAPVVPLDPADVVNLRFDAETVDSYEIGAKFDYTGFTISANAFYSEFSSFQLNTFDGTLYIVESITGCNADLAGADRDTDPATGACPSGETSPGVTSKGIELQATMAPTSDLSISSGLTYADTRYADNLVGSADGDPLNPSLRRLPGERISNAPEFVVTNALSWTPPIADTGLSGLVYVNARTTSDYNTGSSLGDVKIQDGYTVVNARLGVRGPEGSWAIEGWAKNLFDTDYTQVIFDSAFQGTYSAYLAEPRTYGITLRSRF</sequence>
<evidence type="ECO:0000256" key="5">
    <source>
        <dbReference type="ARBA" id="ARBA00022692"/>
    </source>
</evidence>
<dbReference type="RefSeq" id="WP_088713064.1">
    <property type="nucleotide sequence ID" value="NZ_NFZT01000001.1"/>
</dbReference>
<keyword evidence="8 12" id="KW-0798">TonB box</keyword>
<dbReference type="PANTHER" id="PTHR32552:SF81">
    <property type="entry name" value="TONB-DEPENDENT OUTER MEMBRANE RECEPTOR"/>
    <property type="match status" value="1"/>
</dbReference>
<evidence type="ECO:0000256" key="3">
    <source>
        <dbReference type="ARBA" id="ARBA00022452"/>
    </source>
</evidence>
<name>A0A219B7L7_9SPHN</name>
<keyword evidence="18" id="KW-1185">Reference proteome</keyword>
<keyword evidence="9 11" id="KW-0472">Membrane</keyword>
<dbReference type="Gene3D" id="2.40.170.20">
    <property type="entry name" value="TonB-dependent receptor, beta-barrel domain"/>
    <property type="match status" value="2"/>
</dbReference>
<organism evidence="17 18">
    <name type="scientific">Pacificimonas flava</name>
    <dbReference type="NCBI Taxonomy" id="1234595"/>
    <lineage>
        <taxon>Bacteria</taxon>
        <taxon>Pseudomonadati</taxon>
        <taxon>Pseudomonadota</taxon>
        <taxon>Alphaproteobacteria</taxon>
        <taxon>Sphingomonadales</taxon>
        <taxon>Sphingosinicellaceae</taxon>
        <taxon>Pacificimonas</taxon>
    </lineage>
</organism>
<evidence type="ECO:0000256" key="14">
    <source>
        <dbReference type="SAM" id="SignalP"/>
    </source>
</evidence>
<feature type="domain" description="TonB-dependent receptor-like beta-barrel" evidence="15">
    <location>
        <begin position="304"/>
        <end position="842"/>
    </location>
</feature>
<evidence type="ECO:0000259" key="16">
    <source>
        <dbReference type="Pfam" id="PF07715"/>
    </source>
</evidence>
<dbReference type="SUPFAM" id="SSF56935">
    <property type="entry name" value="Porins"/>
    <property type="match status" value="1"/>
</dbReference>
<keyword evidence="4" id="KW-0410">Iron transport</keyword>
<evidence type="ECO:0000256" key="1">
    <source>
        <dbReference type="ARBA" id="ARBA00004571"/>
    </source>
</evidence>
<comment type="caution">
    <text evidence="17">The sequence shown here is derived from an EMBL/GenBank/DDBJ whole genome shotgun (WGS) entry which is preliminary data.</text>
</comment>
<keyword evidence="6" id="KW-0408">Iron</keyword>
<evidence type="ECO:0000256" key="8">
    <source>
        <dbReference type="ARBA" id="ARBA00023077"/>
    </source>
</evidence>
<evidence type="ECO:0000259" key="15">
    <source>
        <dbReference type="Pfam" id="PF00593"/>
    </source>
</evidence>
<feature type="signal peptide" evidence="14">
    <location>
        <begin position="1"/>
        <end position="24"/>
    </location>
</feature>
<evidence type="ECO:0000256" key="2">
    <source>
        <dbReference type="ARBA" id="ARBA00022448"/>
    </source>
</evidence>
<dbReference type="Proteomes" id="UP000198462">
    <property type="component" value="Unassembled WGS sequence"/>
</dbReference>
<keyword evidence="10 11" id="KW-0998">Cell outer membrane</keyword>
<evidence type="ECO:0000256" key="12">
    <source>
        <dbReference type="RuleBase" id="RU003357"/>
    </source>
</evidence>
<dbReference type="PROSITE" id="PS52016">
    <property type="entry name" value="TONB_DEPENDENT_REC_3"/>
    <property type="match status" value="1"/>
</dbReference>
<evidence type="ECO:0000256" key="11">
    <source>
        <dbReference type="PROSITE-ProRule" id="PRU01360"/>
    </source>
</evidence>
<feature type="domain" description="TonB-dependent receptor plug" evidence="16">
    <location>
        <begin position="64"/>
        <end position="170"/>
    </location>
</feature>
<dbReference type="InterPro" id="IPR036942">
    <property type="entry name" value="Beta-barrel_TonB_sf"/>
</dbReference>
<keyword evidence="2 11" id="KW-0813">Transport</keyword>
<dbReference type="AlphaFoldDB" id="A0A219B7L7"/>
<comment type="similarity">
    <text evidence="11 12">Belongs to the TonB-dependent receptor family.</text>
</comment>
<dbReference type="Pfam" id="PF00593">
    <property type="entry name" value="TonB_dep_Rec_b-barrel"/>
    <property type="match status" value="1"/>
</dbReference>
<comment type="subcellular location">
    <subcellularLocation>
        <location evidence="1 11">Cell outer membrane</location>
        <topology evidence="1 11">Multi-pass membrane protein</topology>
    </subcellularLocation>
</comment>
<feature type="chain" id="PRO_5012962508" evidence="14">
    <location>
        <begin position="25"/>
        <end position="878"/>
    </location>
</feature>
<evidence type="ECO:0000313" key="17">
    <source>
        <dbReference type="EMBL" id="OWV34365.1"/>
    </source>
</evidence>
<evidence type="ECO:0000256" key="6">
    <source>
        <dbReference type="ARBA" id="ARBA00023004"/>
    </source>
</evidence>
<dbReference type="PANTHER" id="PTHR32552">
    <property type="entry name" value="FERRICHROME IRON RECEPTOR-RELATED"/>
    <property type="match status" value="1"/>
</dbReference>
<evidence type="ECO:0000256" key="9">
    <source>
        <dbReference type="ARBA" id="ARBA00023136"/>
    </source>
</evidence>
<dbReference type="InterPro" id="IPR012910">
    <property type="entry name" value="Plug_dom"/>
</dbReference>
<keyword evidence="7" id="KW-0406">Ion transport</keyword>
<proteinExistence type="inferred from homology"/>
<feature type="region of interest" description="Disordered" evidence="13">
    <location>
        <begin position="27"/>
        <end position="46"/>
    </location>
</feature>
<evidence type="ECO:0000256" key="13">
    <source>
        <dbReference type="SAM" id="MobiDB-lite"/>
    </source>
</evidence>
<keyword evidence="17" id="KW-0675">Receptor</keyword>
<dbReference type="EMBL" id="NFZT01000001">
    <property type="protein sequence ID" value="OWV34365.1"/>
    <property type="molecule type" value="Genomic_DNA"/>
</dbReference>
<dbReference type="GO" id="GO:0009279">
    <property type="term" value="C:cell outer membrane"/>
    <property type="evidence" value="ECO:0007669"/>
    <property type="project" value="UniProtKB-SubCell"/>
</dbReference>
<evidence type="ECO:0000256" key="4">
    <source>
        <dbReference type="ARBA" id="ARBA00022496"/>
    </source>
</evidence>
<dbReference type="OrthoDB" id="9760333at2"/>
<evidence type="ECO:0000313" key="18">
    <source>
        <dbReference type="Proteomes" id="UP000198462"/>
    </source>
</evidence>
<gene>
    <name evidence="17" type="ORF">B5C34_13455</name>
</gene>
<evidence type="ECO:0000256" key="10">
    <source>
        <dbReference type="ARBA" id="ARBA00023237"/>
    </source>
</evidence>
<dbReference type="InterPro" id="IPR000531">
    <property type="entry name" value="Beta-barrel_TonB"/>
</dbReference>
<dbReference type="GO" id="GO:0006826">
    <property type="term" value="P:iron ion transport"/>
    <property type="evidence" value="ECO:0007669"/>
    <property type="project" value="UniProtKB-KW"/>
</dbReference>
<feature type="compositionally biased region" description="Polar residues" evidence="13">
    <location>
        <begin position="32"/>
        <end position="46"/>
    </location>
</feature>
<evidence type="ECO:0000256" key="7">
    <source>
        <dbReference type="ARBA" id="ARBA00023065"/>
    </source>
</evidence>
<accession>A0A219B7L7</accession>
<keyword evidence="3 11" id="KW-1134">Transmembrane beta strand</keyword>
<keyword evidence="14" id="KW-0732">Signal</keyword>